<dbReference type="Proteomes" id="UP000356253">
    <property type="component" value="Unassembled WGS sequence"/>
</dbReference>
<gene>
    <name evidence="1" type="primary">oprF_2</name>
    <name evidence="1" type="ORF">FVB9532_00738</name>
</gene>
<evidence type="ECO:0000313" key="1">
    <source>
        <dbReference type="EMBL" id="VVU99484.1"/>
    </source>
</evidence>
<protein>
    <submittedName>
        <fullName evidence="1">Outer membrane porin F</fullName>
    </submittedName>
</protein>
<comment type="caution">
    <text evidence="1">The sequence shown here is derived from an EMBL/GenBank/DDBJ whole genome shotgun (WGS) entry which is preliminary data.</text>
</comment>
<evidence type="ECO:0000313" key="2">
    <source>
        <dbReference type="Proteomes" id="UP000356253"/>
    </source>
</evidence>
<reference evidence="1" key="1">
    <citation type="submission" date="2019-09" db="EMBL/GenBank/DDBJ databases">
        <authorList>
            <person name="Rodrigo-Torres L."/>
            <person name="Arahal R. D."/>
            <person name="Lucena T."/>
        </authorList>
    </citation>
    <scope>NUCLEOTIDE SEQUENCE</scope>
    <source>
        <strain evidence="1">ISS653</strain>
    </source>
</reference>
<keyword evidence="2" id="KW-1185">Reference proteome</keyword>
<accession>A0AC61Y5L7</accession>
<sequence>MMKKVVLVSTISMSLLLGSCVSKKKYTELETQLDNTRSELMKTRVDKEDCEDKYAQIQQKVSNYYAKINSLQEENDNKLEMVDNIAAMSVKNKEAMRKTLAKVDPEKLKDAKTLSDSIDVAISYNLTKSLNEGEDEGIDINVDQTVVQITISDKLLFKSGSYWVSPRANDLLKRIAKVVKSEPSMEVLVEGHTDDQTIVEDSYLEDNWDLSVRRATSIVRVLQDNYGVNGEQLIASGRSSYKPVADNETREGRDKNRRTRIIILPNLDKFLAMLESNG</sequence>
<name>A0AC61Y5L7_9FLAO</name>
<organism evidence="1 2">
    <name type="scientific">Mesonia oceanica</name>
    <dbReference type="NCBI Taxonomy" id="2687242"/>
    <lineage>
        <taxon>Bacteria</taxon>
        <taxon>Pseudomonadati</taxon>
        <taxon>Bacteroidota</taxon>
        <taxon>Flavobacteriia</taxon>
        <taxon>Flavobacteriales</taxon>
        <taxon>Flavobacteriaceae</taxon>
        <taxon>Mesonia</taxon>
    </lineage>
</organism>
<proteinExistence type="predicted"/>
<dbReference type="EMBL" id="CABVMM010000002">
    <property type="protein sequence ID" value="VVU99484.1"/>
    <property type="molecule type" value="Genomic_DNA"/>
</dbReference>